<dbReference type="Proteomes" id="UP000681967">
    <property type="component" value="Unassembled WGS sequence"/>
</dbReference>
<dbReference type="InterPro" id="IPR038987">
    <property type="entry name" value="MoeA-like"/>
</dbReference>
<dbReference type="Gene3D" id="3.90.105.10">
    <property type="entry name" value="Molybdopterin biosynthesis moea protein, domain 2"/>
    <property type="match status" value="1"/>
</dbReference>
<comment type="catalytic activity">
    <reaction evidence="1">
        <text>molybdopterin + ATP + H(+) = adenylyl-molybdopterin + diphosphate</text>
        <dbReference type="Rhea" id="RHEA:31331"/>
        <dbReference type="ChEBI" id="CHEBI:15378"/>
        <dbReference type="ChEBI" id="CHEBI:30616"/>
        <dbReference type="ChEBI" id="CHEBI:33019"/>
        <dbReference type="ChEBI" id="CHEBI:58698"/>
        <dbReference type="ChEBI" id="CHEBI:62727"/>
    </reaction>
</comment>
<comment type="caution">
    <text evidence="2">The sequence shown here is derived from an EMBL/GenBank/DDBJ whole genome shotgun (WGS) entry which is preliminary data.</text>
</comment>
<dbReference type="GO" id="GO:0061599">
    <property type="term" value="F:molybdopterin molybdotransferase activity"/>
    <property type="evidence" value="ECO:0007669"/>
    <property type="project" value="UniProtKB-UniRule"/>
</dbReference>
<comment type="similarity">
    <text evidence="1">Belongs to the MoeA family.</text>
</comment>
<name>A0A8S3CBH6_9BILA</name>
<dbReference type="SUPFAM" id="SSF63882">
    <property type="entry name" value="MoeA N-terminal region -like"/>
    <property type="match status" value="1"/>
</dbReference>
<dbReference type="GO" id="GO:0046872">
    <property type="term" value="F:metal ion binding"/>
    <property type="evidence" value="ECO:0007669"/>
    <property type="project" value="UniProtKB-UniRule"/>
</dbReference>
<reference evidence="2" key="1">
    <citation type="submission" date="2021-02" db="EMBL/GenBank/DDBJ databases">
        <authorList>
            <person name="Nowell W R."/>
        </authorList>
    </citation>
    <scope>NUCLEOTIDE SEQUENCE</scope>
</reference>
<dbReference type="GO" id="GO:0006777">
    <property type="term" value="P:Mo-molybdopterin cofactor biosynthetic process"/>
    <property type="evidence" value="ECO:0007669"/>
    <property type="project" value="UniProtKB-UniRule"/>
</dbReference>
<keyword evidence="1" id="KW-0808">Transferase</keyword>
<dbReference type="InterPro" id="IPR036135">
    <property type="entry name" value="MoeA_linker/N_sf"/>
</dbReference>
<gene>
    <name evidence="2" type="ORF">BYL167_LOCUS52037</name>
</gene>
<evidence type="ECO:0000256" key="1">
    <source>
        <dbReference type="RuleBase" id="RU365090"/>
    </source>
</evidence>
<keyword evidence="1" id="KW-0479">Metal-binding</keyword>
<evidence type="ECO:0000313" key="3">
    <source>
        <dbReference type="Proteomes" id="UP000681967"/>
    </source>
</evidence>
<comment type="pathway">
    <text evidence="1">Cofactor biosynthesis; molybdopterin biosynthesis.</text>
</comment>
<proteinExistence type="inferred from homology"/>
<evidence type="ECO:0000313" key="2">
    <source>
        <dbReference type="EMBL" id="CAF4897654.1"/>
    </source>
</evidence>
<feature type="non-terminal residue" evidence="2">
    <location>
        <position position="1"/>
    </location>
</feature>
<dbReference type="AlphaFoldDB" id="A0A8S3CBH6"/>
<dbReference type="GO" id="GO:0005829">
    <property type="term" value="C:cytosol"/>
    <property type="evidence" value="ECO:0007669"/>
    <property type="project" value="TreeGrafter"/>
</dbReference>
<comment type="function">
    <text evidence="1">Catalyzes two steps in the biosynthesis of the molybdenum cofactor. In the first step, molybdopterin is adenylated. Subsequently, molybdate is inserted into adenylated molybdopterin and AMP is released.</text>
</comment>
<dbReference type="PANTHER" id="PTHR10192:SF5">
    <property type="entry name" value="GEPHYRIN"/>
    <property type="match status" value="1"/>
</dbReference>
<dbReference type="GO" id="GO:0061598">
    <property type="term" value="F:molybdopterin adenylyltransferase activity"/>
    <property type="evidence" value="ECO:0007669"/>
    <property type="project" value="UniProtKB-UniRule"/>
</dbReference>
<keyword evidence="1" id="KW-0501">Molybdenum cofactor biosynthesis</keyword>
<sequence>MVRNELFFPMNISLVEGQCLGGKLPDTVNVAIQIDGTQVHERYATEQNEDIDDDIQTSEFTLQKDVPLGPAELGLLATVGLQTIHVYDKLCVVVLSNDKTSVIQTLQYHHPIIHVQLNQVINYFDLRPEYIRAIIIEWSTKSSISIACIISVDIQCSLLSARRCGNFD</sequence>
<keyword evidence="1" id="KW-0460">Magnesium</keyword>
<dbReference type="PANTHER" id="PTHR10192">
    <property type="entry name" value="MOLYBDOPTERIN BIOSYNTHESIS PROTEIN"/>
    <property type="match status" value="1"/>
</dbReference>
<comment type="cofactor">
    <cofactor evidence="1">
        <name>Mg(2+)</name>
        <dbReference type="ChEBI" id="CHEBI:18420"/>
    </cofactor>
</comment>
<comment type="catalytic activity">
    <reaction evidence="1">
        <text>adenylyl-molybdopterin + molybdate = Mo-molybdopterin + AMP + H(+)</text>
        <dbReference type="Rhea" id="RHEA:35047"/>
        <dbReference type="ChEBI" id="CHEBI:15378"/>
        <dbReference type="ChEBI" id="CHEBI:36264"/>
        <dbReference type="ChEBI" id="CHEBI:62727"/>
        <dbReference type="ChEBI" id="CHEBI:71302"/>
        <dbReference type="ChEBI" id="CHEBI:456215"/>
    </reaction>
</comment>
<keyword evidence="1" id="KW-0500">Molybdenum</keyword>
<dbReference type="GO" id="GO:0005524">
    <property type="term" value="F:ATP binding"/>
    <property type="evidence" value="ECO:0007669"/>
    <property type="project" value="UniProtKB-UniRule"/>
</dbReference>
<dbReference type="EMBL" id="CAJOBH010166827">
    <property type="protein sequence ID" value="CAF4897654.1"/>
    <property type="molecule type" value="Genomic_DNA"/>
</dbReference>
<organism evidence="2 3">
    <name type="scientific">Rotaria magnacalcarata</name>
    <dbReference type="NCBI Taxonomy" id="392030"/>
    <lineage>
        <taxon>Eukaryota</taxon>
        <taxon>Metazoa</taxon>
        <taxon>Spiralia</taxon>
        <taxon>Gnathifera</taxon>
        <taxon>Rotifera</taxon>
        <taxon>Eurotatoria</taxon>
        <taxon>Bdelloidea</taxon>
        <taxon>Philodinida</taxon>
        <taxon>Philodinidae</taxon>
        <taxon>Rotaria</taxon>
    </lineage>
</organism>
<accession>A0A8S3CBH6</accession>
<protein>
    <submittedName>
        <fullName evidence="2">Uncharacterized protein</fullName>
    </submittedName>
</protein>